<sequence>MPTHSNFTFEDYLFYNKISSSIMFPIYIFATFGNMIIVAATLKSKKLRATCSLLIAIQALCESIYPISAFMFLYFALTEKIHTYHQCYWIQFVPLGAANIAINMMPVVALDRCLSLGLPLWYRRKNARNYICALLSVPVAYDIFLKILAYAFANDEEVVCVIPTGLAGLAAKIWSYAQGPVAVAVLIFYVAMRVYTKDLTRQSWVVINLNKSLQKIVVVYLCGYAAVAAVNFSGVMFSTNPYIINALSSFSGIFAGINAASPVVILYCQSKLYRTEIDALLGRKARVMVWSSSVHMTT</sequence>
<keyword evidence="2 5" id="KW-0812">Transmembrane</keyword>
<feature type="transmembrane region" description="Helical" evidence="5">
    <location>
        <begin position="22"/>
        <end position="42"/>
    </location>
</feature>
<dbReference type="InterPro" id="IPR047130">
    <property type="entry name" value="7TM_GPCR_Srsx_nematod"/>
</dbReference>
<dbReference type="PROSITE" id="PS50262">
    <property type="entry name" value="G_PROTEIN_RECEP_F1_2"/>
    <property type="match status" value="1"/>
</dbReference>
<reference evidence="7" key="1">
    <citation type="submission" date="2023-06" db="EMBL/GenBank/DDBJ databases">
        <title>Genomic analysis of the entomopathogenic nematode Steinernema hermaphroditum.</title>
        <authorList>
            <person name="Schwarz E.M."/>
            <person name="Heppert J.K."/>
            <person name="Baniya A."/>
            <person name="Schwartz H.T."/>
            <person name="Tan C.-H."/>
            <person name="Antoshechkin I."/>
            <person name="Sternberg P.W."/>
            <person name="Goodrich-Blair H."/>
            <person name="Dillman A.R."/>
        </authorList>
    </citation>
    <scope>NUCLEOTIDE SEQUENCE</scope>
    <source>
        <strain evidence="7">PS9179</strain>
        <tissue evidence="7">Whole animal</tissue>
    </source>
</reference>
<dbReference type="GO" id="GO:0004930">
    <property type="term" value="F:G protein-coupled receptor activity"/>
    <property type="evidence" value="ECO:0007669"/>
    <property type="project" value="InterPro"/>
</dbReference>
<comment type="subcellular location">
    <subcellularLocation>
        <location evidence="1">Membrane</location>
    </subcellularLocation>
</comment>
<feature type="transmembrane region" description="Helical" evidence="5">
    <location>
        <begin position="88"/>
        <end position="110"/>
    </location>
</feature>
<dbReference type="PANTHER" id="PTHR23360:SF5">
    <property type="entry name" value="G-PROTEIN COUPLED RECEPTORS FAMILY 1 PROFILE DOMAIN-CONTAINING PROTEIN"/>
    <property type="match status" value="1"/>
</dbReference>
<keyword evidence="8" id="KW-1185">Reference proteome</keyword>
<gene>
    <name evidence="7" type="ORF">QR680_003682</name>
</gene>
<dbReference type="InterPro" id="IPR017452">
    <property type="entry name" value="GPCR_Rhodpsn_7TM"/>
</dbReference>
<feature type="domain" description="G-protein coupled receptors family 1 profile" evidence="6">
    <location>
        <begin position="33"/>
        <end position="266"/>
    </location>
</feature>
<dbReference type="EMBL" id="JAUCMV010000003">
    <property type="protein sequence ID" value="KAK0407937.1"/>
    <property type="molecule type" value="Genomic_DNA"/>
</dbReference>
<comment type="caution">
    <text evidence="7">The sequence shown here is derived from an EMBL/GenBank/DDBJ whole genome shotgun (WGS) entry which is preliminary data.</text>
</comment>
<feature type="transmembrane region" description="Helical" evidence="5">
    <location>
        <begin position="130"/>
        <end position="153"/>
    </location>
</feature>
<proteinExistence type="predicted"/>
<dbReference type="Gene3D" id="1.20.1070.10">
    <property type="entry name" value="Rhodopsin 7-helix transmembrane proteins"/>
    <property type="match status" value="1"/>
</dbReference>
<dbReference type="SMART" id="SM01381">
    <property type="entry name" value="7TM_GPCR_Srsx"/>
    <property type="match status" value="1"/>
</dbReference>
<keyword evidence="4 5" id="KW-0472">Membrane</keyword>
<feature type="transmembrane region" description="Helical" evidence="5">
    <location>
        <begin position="173"/>
        <end position="195"/>
    </location>
</feature>
<feature type="transmembrane region" description="Helical" evidence="5">
    <location>
        <begin position="243"/>
        <end position="267"/>
    </location>
</feature>
<dbReference type="InterPro" id="IPR019424">
    <property type="entry name" value="7TM_GPCR_Srsx"/>
</dbReference>
<keyword evidence="3 5" id="KW-1133">Transmembrane helix</keyword>
<dbReference type="GO" id="GO:0016020">
    <property type="term" value="C:membrane"/>
    <property type="evidence" value="ECO:0007669"/>
    <property type="project" value="UniProtKB-SubCell"/>
</dbReference>
<evidence type="ECO:0000313" key="7">
    <source>
        <dbReference type="EMBL" id="KAK0407937.1"/>
    </source>
</evidence>
<evidence type="ECO:0000259" key="6">
    <source>
        <dbReference type="PROSITE" id="PS50262"/>
    </source>
</evidence>
<dbReference type="PROSITE" id="PS00237">
    <property type="entry name" value="G_PROTEIN_RECEP_F1_1"/>
    <property type="match status" value="1"/>
</dbReference>
<dbReference type="AlphaFoldDB" id="A0AA39HNG7"/>
<evidence type="ECO:0000256" key="2">
    <source>
        <dbReference type="ARBA" id="ARBA00022692"/>
    </source>
</evidence>
<evidence type="ECO:0000313" key="8">
    <source>
        <dbReference type="Proteomes" id="UP001175271"/>
    </source>
</evidence>
<evidence type="ECO:0000256" key="3">
    <source>
        <dbReference type="ARBA" id="ARBA00022989"/>
    </source>
</evidence>
<dbReference type="SUPFAM" id="SSF81321">
    <property type="entry name" value="Family A G protein-coupled receptor-like"/>
    <property type="match status" value="1"/>
</dbReference>
<dbReference type="PANTHER" id="PTHR23360">
    <property type="entry name" value="G-PROTEIN COUPLED RECEPTORS FAMILY 1 PROFILE DOMAIN-CONTAINING PROTEIN-RELATED"/>
    <property type="match status" value="1"/>
</dbReference>
<dbReference type="Pfam" id="PF10320">
    <property type="entry name" value="7TM_GPCR_Srsx"/>
    <property type="match status" value="1"/>
</dbReference>
<protein>
    <recommendedName>
        <fullName evidence="6">G-protein coupled receptors family 1 profile domain-containing protein</fullName>
    </recommendedName>
</protein>
<name>A0AA39HNG7_9BILA</name>
<organism evidence="7 8">
    <name type="scientific">Steinernema hermaphroditum</name>
    <dbReference type="NCBI Taxonomy" id="289476"/>
    <lineage>
        <taxon>Eukaryota</taxon>
        <taxon>Metazoa</taxon>
        <taxon>Ecdysozoa</taxon>
        <taxon>Nematoda</taxon>
        <taxon>Chromadorea</taxon>
        <taxon>Rhabditida</taxon>
        <taxon>Tylenchina</taxon>
        <taxon>Panagrolaimomorpha</taxon>
        <taxon>Strongyloidoidea</taxon>
        <taxon>Steinernematidae</taxon>
        <taxon>Steinernema</taxon>
    </lineage>
</organism>
<feature type="transmembrane region" description="Helical" evidence="5">
    <location>
        <begin position="54"/>
        <end position="76"/>
    </location>
</feature>
<evidence type="ECO:0000256" key="4">
    <source>
        <dbReference type="ARBA" id="ARBA00023136"/>
    </source>
</evidence>
<dbReference type="Proteomes" id="UP001175271">
    <property type="component" value="Unassembled WGS sequence"/>
</dbReference>
<evidence type="ECO:0000256" key="5">
    <source>
        <dbReference type="SAM" id="Phobius"/>
    </source>
</evidence>
<accession>A0AA39HNG7</accession>
<feature type="transmembrane region" description="Helical" evidence="5">
    <location>
        <begin position="216"/>
        <end position="237"/>
    </location>
</feature>
<dbReference type="InterPro" id="IPR000276">
    <property type="entry name" value="GPCR_Rhodpsn"/>
</dbReference>
<evidence type="ECO:0000256" key="1">
    <source>
        <dbReference type="ARBA" id="ARBA00004370"/>
    </source>
</evidence>